<feature type="region of interest" description="Disordered" evidence="1">
    <location>
        <begin position="83"/>
        <end position="107"/>
    </location>
</feature>
<evidence type="ECO:0000313" key="2">
    <source>
        <dbReference type="EMBL" id="GBP38357.1"/>
    </source>
</evidence>
<organism evidence="2 3">
    <name type="scientific">Eumeta variegata</name>
    <name type="common">Bagworm moth</name>
    <name type="synonym">Eumeta japonica</name>
    <dbReference type="NCBI Taxonomy" id="151549"/>
    <lineage>
        <taxon>Eukaryota</taxon>
        <taxon>Metazoa</taxon>
        <taxon>Ecdysozoa</taxon>
        <taxon>Arthropoda</taxon>
        <taxon>Hexapoda</taxon>
        <taxon>Insecta</taxon>
        <taxon>Pterygota</taxon>
        <taxon>Neoptera</taxon>
        <taxon>Endopterygota</taxon>
        <taxon>Lepidoptera</taxon>
        <taxon>Glossata</taxon>
        <taxon>Ditrysia</taxon>
        <taxon>Tineoidea</taxon>
        <taxon>Psychidae</taxon>
        <taxon>Oiketicinae</taxon>
        <taxon>Eumeta</taxon>
    </lineage>
</organism>
<dbReference type="Proteomes" id="UP000299102">
    <property type="component" value="Unassembled WGS sequence"/>
</dbReference>
<keyword evidence="3" id="KW-1185">Reference proteome</keyword>
<gene>
    <name evidence="2" type="ORF">EVAR_36309_1</name>
</gene>
<reference evidence="2 3" key="1">
    <citation type="journal article" date="2019" name="Commun. Biol.">
        <title>The bagworm genome reveals a unique fibroin gene that provides high tensile strength.</title>
        <authorList>
            <person name="Kono N."/>
            <person name="Nakamura H."/>
            <person name="Ohtoshi R."/>
            <person name="Tomita M."/>
            <person name="Numata K."/>
            <person name="Arakawa K."/>
        </authorList>
    </citation>
    <scope>NUCLEOTIDE SEQUENCE [LARGE SCALE GENOMIC DNA]</scope>
</reference>
<dbReference type="EMBL" id="BGZK01000347">
    <property type="protein sequence ID" value="GBP38357.1"/>
    <property type="molecule type" value="Genomic_DNA"/>
</dbReference>
<dbReference type="AlphaFoldDB" id="A0A4C1VJ87"/>
<sequence>MKTQWAAASARFNTTFVNNPFGHKCDVCNRLWVLRSLKPTKEKHLQWLNNTFPGEPMADFQLCEKGCYKTEFKWRDSISRLKGDVPRRSASASRAGPRRTFVYSDWP</sequence>
<evidence type="ECO:0000313" key="3">
    <source>
        <dbReference type="Proteomes" id="UP000299102"/>
    </source>
</evidence>
<comment type="caution">
    <text evidence="2">The sequence shown here is derived from an EMBL/GenBank/DDBJ whole genome shotgun (WGS) entry which is preliminary data.</text>
</comment>
<proteinExistence type="predicted"/>
<name>A0A4C1VJ87_EUMVA</name>
<protein>
    <submittedName>
        <fullName evidence="2">Uncharacterized protein</fullName>
    </submittedName>
</protein>
<accession>A0A4C1VJ87</accession>
<dbReference type="OrthoDB" id="8319022at2759"/>
<evidence type="ECO:0000256" key="1">
    <source>
        <dbReference type="SAM" id="MobiDB-lite"/>
    </source>
</evidence>